<dbReference type="PANTHER" id="PTHR30595:SF6">
    <property type="entry name" value="SCHLAFEN ALBA-2 DOMAIN-CONTAINING PROTEIN"/>
    <property type="match status" value="1"/>
</dbReference>
<name>A0A261G497_9BIFI</name>
<protein>
    <submittedName>
        <fullName evidence="2">Transcriptional regulator</fullName>
    </submittedName>
</protein>
<organism evidence="2 3">
    <name type="scientific">Bifidobacterium hapali</name>
    <dbReference type="NCBI Taxonomy" id="1630172"/>
    <lineage>
        <taxon>Bacteria</taxon>
        <taxon>Bacillati</taxon>
        <taxon>Actinomycetota</taxon>
        <taxon>Actinomycetes</taxon>
        <taxon>Bifidobacteriales</taxon>
        <taxon>Bifidobacteriaceae</taxon>
        <taxon>Bifidobacterium</taxon>
    </lineage>
</organism>
<sequence>MNIADIQHMHENGRLEVKLSTHGKIPTSLWQSYSSFANTNGGTIALGIEEDNKRNLRIVGVPNVHNLVSMFWNNVNDGNTVSSNILVDEDVRIEHIDDKDVIIIDVPRAPRSFRPVYTGKNPLTGTWRRKGEGDYRCSNDEIRSMLRDQDDESIDKTVVEEIGLEAIDHDTLNAYKNMFRTRHPDHPWLKLPDDELLWKLGAAQRLSGDRNLHPTRAGLLMFGDERYITDEFSKYLLDFRMVSDPTQQRWDDRVMSADGTWPGNVFGFWLRVITKLTDGLPVPFNLSDGLIRNDDTPLRRAVREALTNALGHADYLGRTGVVIVRYGNERITFRNPGALRIEPSVIELGGVSDVRNETIMKMFNLLGIGERAGSGFDTMREGTRSAGLPDPELIEELNPDRTTLVLPITASTHSHQQEIQQEPDVASILLSLTGKEAEVFHLFANGDQLKTNEVAQRLNVSDTRARVLLKSLVAKRLLVRYGNSRNTIYSVKNRNTSH</sequence>
<dbReference type="OrthoDB" id="9805115at2"/>
<gene>
    <name evidence="2" type="ORF">BHAP_0398</name>
</gene>
<dbReference type="Gene3D" id="3.30.950.30">
    <property type="entry name" value="Schlafen, AAA domain"/>
    <property type="match status" value="1"/>
</dbReference>
<dbReference type="InterPro" id="IPR038461">
    <property type="entry name" value="Schlafen_AlbA_2_dom_sf"/>
</dbReference>
<dbReference type="Pfam" id="PF04326">
    <property type="entry name" value="SLFN_AlbA_2"/>
    <property type="match status" value="1"/>
</dbReference>
<keyword evidence="3" id="KW-1185">Reference proteome</keyword>
<dbReference type="InterPro" id="IPR038475">
    <property type="entry name" value="RecG_C_sf"/>
</dbReference>
<evidence type="ECO:0000313" key="2">
    <source>
        <dbReference type="EMBL" id="OZG66230.1"/>
    </source>
</evidence>
<feature type="domain" description="Schlafen AlbA-2" evidence="1">
    <location>
        <begin position="11"/>
        <end position="135"/>
    </location>
</feature>
<evidence type="ECO:0000259" key="1">
    <source>
        <dbReference type="Pfam" id="PF04326"/>
    </source>
</evidence>
<dbReference type="EMBL" id="MWWY01000006">
    <property type="protein sequence ID" value="OZG66230.1"/>
    <property type="molecule type" value="Genomic_DNA"/>
</dbReference>
<dbReference type="Gene3D" id="3.30.565.60">
    <property type="match status" value="1"/>
</dbReference>
<dbReference type="InterPro" id="IPR007421">
    <property type="entry name" value="Schlafen_AlbA_2_dom"/>
</dbReference>
<evidence type="ECO:0000313" key="3">
    <source>
        <dbReference type="Proteomes" id="UP000216074"/>
    </source>
</evidence>
<dbReference type="AlphaFoldDB" id="A0A261G497"/>
<dbReference type="PANTHER" id="PTHR30595">
    <property type="entry name" value="GLPR-RELATED TRANSCRIPTIONAL REPRESSOR"/>
    <property type="match status" value="1"/>
</dbReference>
<proteinExistence type="predicted"/>
<dbReference type="RefSeq" id="WP_094729124.1">
    <property type="nucleotide sequence ID" value="NZ_MWWY01000006.1"/>
</dbReference>
<dbReference type="Proteomes" id="UP000216074">
    <property type="component" value="Unassembled WGS sequence"/>
</dbReference>
<dbReference type="InterPro" id="IPR036388">
    <property type="entry name" value="WH-like_DNA-bd_sf"/>
</dbReference>
<comment type="caution">
    <text evidence="2">The sequence shown here is derived from an EMBL/GenBank/DDBJ whole genome shotgun (WGS) entry which is preliminary data.</text>
</comment>
<dbReference type="Gene3D" id="1.10.10.10">
    <property type="entry name" value="Winged helix-like DNA-binding domain superfamily/Winged helix DNA-binding domain"/>
    <property type="match status" value="1"/>
</dbReference>
<reference evidence="2 3" key="1">
    <citation type="journal article" date="2017" name="BMC Genomics">
        <title>Comparative genomic and phylogenomic analyses of the Bifidobacteriaceae family.</title>
        <authorList>
            <person name="Lugli G.A."/>
            <person name="Milani C."/>
            <person name="Turroni F."/>
            <person name="Duranti S."/>
            <person name="Mancabelli L."/>
            <person name="Mangifesta M."/>
            <person name="Ferrario C."/>
            <person name="Modesto M."/>
            <person name="Mattarelli P."/>
            <person name="Jiri K."/>
            <person name="van Sinderen D."/>
            <person name="Ventura M."/>
        </authorList>
    </citation>
    <scope>NUCLEOTIDE SEQUENCE [LARGE SCALE GENOMIC DNA]</scope>
    <source>
        <strain evidence="2 3">DSM 100202</strain>
    </source>
</reference>
<accession>A0A261G497</accession>
<dbReference type="Pfam" id="PF13749">
    <property type="entry name" value="HATPase_c_4"/>
    <property type="match status" value="1"/>
</dbReference>